<dbReference type="AlphaFoldDB" id="A0A2S7X7V9"/>
<accession>A0A2S7X7V9</accession>
<dbReference type="RefSeq" id="WP_105063929.1">
    <property type="nucleotide sequence ID" value="NZ_BSOU01000061.1"/>
</dbReference>
<dbReference type="EMBL" id="BSOU01000061">
    <property type="protein sequence ID" value="GLR77313.1"/>
    <property type="molecule type" value="Genomic_DNA"/>
</dbReference>
<evidence type="ECO:0000313" key="3">
    <source>
        <dbReference type="Proteomes" id="UP000239273"/>
    </source>
</evidence>
<proteinExistence type="predicted"/>
<dbReference type="Proteomes" id="UP001156660">
    <property type="component" value="Unassembled WGS sequence"/>
</dbReference>
<reference evidence="1" key="1">
    <citation type="journal article" date="2014" name="Int. J. Syst. Evol. Microbiol.">
        <title>Complete genome of a new Firmicutes species belonging to the dominant human colonic microbiota ('Ruminococcus bicirculans') reveals two chromosomes and a selective capacity to utilize plant glucans.</title>
        <authorList>
            <consortium name="NISC Comparative Sequencing Program"/>
            <person name="Wegmann U."/>
            <person name="Louis P."/>
            <person name="Goesmann A."/>
            <person name="Henrissat B."/>
            <person name="Duncan S.H."/>
            <person name="Flint H.J."/>
        </authorList>
    </citation>
    <scope>NUCLEOTIDE SEQUENCE</scope>
    <source>
        <strain evidence="1">NBRC 105001</strain>
    </source>
</reference>
<evidence type="ECO:0000313" key="4">
    <source>
        <dbReference type="Proteomes" id="UP001156660"/>
    </source>
</evidence>
<evidence type="ECO:0000313" key="2">
    <source>
        <dbReference type="EMBL" id="PQJ87453.1"/>
    </source>
</evidence>
<name>A0A2S7X7V9_9GAMM</name>
<reference evidence="1" key="4">
    <citation type="submission" date="2023-01" db="EMBL/GenBank/DDBJ databases">
        <title>Draft genome sequence of Aliivibrio sifiae strain NBRC 105001.</title>
        <authorList>
            <person name="Sun Q."/>
            <person name="Mori K."/>
        </authorList>
    </citation>
    <scope>NUCLEOTIDE SEQUENCE</scope>
    <source>
        <strain evidence="1">NBRC 105001</strain>
    </source>
</reference>
<sequence length="182" mass="21045">MSILKKLSSVFFGEKANITPSYTEEQLQQFKIARELRFNTCIAIDACNEKMNLHLLEQFLLEELAGRKLTIDSLLDVIESEYFDPKALQWEVVKKEADFYKQHCNKNMTDELSIFLQACALTAKTNYDAFNCEHSRLFSVLNENNMNYVNYQVSPQDLLKYAETKLLPFEANKNSYTGAALK</sequence>
<gene>
    <name evidence="2" type="ORF">BTO23_15180</name>
    <name evidence="1" type="ORF">GCM10007855_41890</name>
</gene>
<keyword evidence="4" id="KW-1185">Reference proteome</keyword>
<reference evidence="4" key="3">
    <citation type="journal article" date="2019" name="Int. J. Syst. Evol. Microbiol.">
        <title>The Global Catalogue of Microorganisms (GCM) 10K type strain sequencing project: providing services to taxonomists for standard genome sequencing and annotation.</title>
        <authorList>
            <consortium name="The Broad Institute Genomics Platform"/>
            <consortium name="The Broad Institute Genome Sequencing Center for Infectious Disease"/>
            <person name="Wu L."/>
            <person name="Ma J."/>
        </authorList>
    </citation>
    <scope>NUCLEOTIDE SEQUENCE [LARGE SCALE GENOMIC DNA]</scope>
    <source>
        <strain evidence="4">NBRC 105001</strain>
    </source>
</reference>
<comment type="caution">
    <text evidence="2">The sequence shown here is derived from an EMBL/GenBank/DDBJ whole genome shotgun (WGS) entry which is preliminary data.</text>
</comment>
<organism evidence="2 3">
    <name type="scientific">Aliivibrio sifiae</name>
    <dbReference type="NCBI Taxonomy" id="566293"/>
    <lineage>
        <taxon>Bacteria</taxon>
        <taxon>Pseudomonadati</taxon>
        <taxon>Pseudomonadota</taxon>
        <taxon>Gammaproteobacteria</taxon>
        <taxon>Vibrionales</taxon>
        <taxon>Vibrionaceae</taxon>
        <taxon>Aliivibrio</taxon>
    </lineage>
</organism>
<dbReference type="Proteomes" id="UP000239273">
    <property type="component" value="Unassembled WGS sequence"/>
</dbReference>
<dbReference type="EMBL" id="MSCP01000002">
    <property type="protein sequence ID" value="PQJ87453.1"/>
    <property type="molecule type" value="Genomic_DNA"/>
</dbReference>
<protein>
    <submittedName>
        <fullName evidence="2">Uncharacterized protein</fullName>
    </submittedName>
</protein>
<evidence type="ECO:0000313" key="1">
    <source>
        <dbReference type="EMBL" id="GLR77313.1"/>
    </source>
</evidence>
<reference evidence="2 3" key="2">
    <citation type="submission" date="2016-12" db="EMBL/GenBank/DDBJ databases">
        <title>Diversity of luminous bacteria.</title>
        <authorList>
            <person name="Yoshizawa S."/>
            <person name="Kogure K."/>
        </authorList>
    </citation>
    <scope>NUCLEOTIDE SEQUENCE [LARGE SCALE GENOMIC DNA]</scope>
    <source>
        <strain evidence="2 3">NBRC 105001</strain>
    </source>
</reference>